<dbReference type="GO" id="GO:0051537">
    <property type="term" value="F:2 iron, 2 sulfur cluster binding"/>
    <property type="evidence" value="ECO:0007669"/>
    <property type="project" value="UniProtKB-KW"/>
</dbReference>
<dbReference type="PROSITE" id="PS51296">
    <property type="entry name" value="RIESKE"/>
    <property type="match status" value="1"/>
</dbReference>
<evidence type="ECO:0000256" key="4">
    <source>
        <dbReference type="ARBA" id="ARBA00023014"/>
    </source>
</evidence>
<dbReference type="STRING" id="454194.PYK22_03066"/>
<dbReference type="InterPro" id="IPR036922">
    <property type="entry name" value="Rieske_2Fe-2S_sf"/>
</dbReference>
<sequence>MEQQMQACARRIEELVQRIESLTDARARDVAVELVQELMRMHGAALERLLEIVWGRNEPELIEAFARDDLVGPLLLLYDLHPLDQETRVREAIERVRPYLRSHGGDVELLRISDGVVHLRLRGSCHGCASSAQTLRLAIEAAIYEAAPEIAALEVEGVAQPATSFVPLESGRGNANGKRKTHGVWEEVEAPLSLAPGSARIIEARGRRILFCRLDDRFFAYEDRCPACGGALDAARFEDVMLVCPVCGRRYDVVRAGRASDGANPHLEPLPLLLEHGRAKIALPA</sequence>
<evidence type="ECO:0000259" key="5">
    <source>
        <dbReference type="PROSITE" id="PS51296"/>
    </source>
</evidence>
<feature type="domain" description="Rieske" evidence="5">
    <location>
        <begin position="185"/>
        <end position="281"/>
    </location>
</feature>
<reference evidence="6 7" key="2">
    <citation type="submission" date="2015-01" db="EMBL/GenBank/DDBJ databases">
        <title>Complete genome sequence of Pyrinomonas methylaliphatogenes type strain K22T.</title>
        <authorList>
            <person name="Lee K.C.Y."/>
            <person name="Power J.F."/>
            <person name="Dunfield P.F."/>
            <person name="Morgan X.C."/>
            <person name="Huttenhower C."/>
            <person name="Stott M.B."/>
        </authorList>
    </citation>
    <scope>NUCLEOTIDE SEQUENCE [LARGE SCALE GENOMIC DNA]</scope>
    <source>
        <strain evidence="6 7">K22</strain>
    </source>
</reference>
<dbReference type="AlphaFoldDB" id="A0A0B6X200"/>
<evidence type="ECO:0000256" key="3">
    <source>
        <dbReference type="ARBA" id="ARBA00023004"/>
    </source>
</evidence>
<dbReference type="SUPFAM" id="SSF50022">
    <property type="entry name" value="ISP domain"/>
    <property type="match status" value="1"/>
</dbReference>
<keyword evidence="2" id="KW-0479">Metal-binding</keyword>
<keyword evidence="3" id="KW-0408">Iron</keyword>
<dbReference type="Pfam" id="PF01106">
    <property type="entry name" value="NifU"/>
    <property type="match status" value="1"/>
</dbReference>
<dbReference type="InterPro" id="IPR001075">
    <property type="entry name" value="NIF_FeS_clus_asmbl_NifU_C"/>
</dbReference>
<dbReference type="InterPro" id="IPR017941">
    <property type="entry name" value="Rieske_2Fe-2S"/>
</dbReference>
<dbReference type="Proteomes" id="UP000031518">
    <property type="component" value="Unassembled WGS sequence"/>
</dbReference>
<evidence type="ECO:0000256" key="2">
    <source>
        <dbReference type="ARBA" id="ARBA00022723"/>
    </source>
</evidence>
<gene>
    <name evidence="6" type="ORF">PYK22_03066</name>
</gene>
<dbReference type="Gene3D" id="2.102.10.10">
    <property type="entry name" value="Rieske [2Fe-2S] iron-sulphur domain"/>
    <property type="match status" value="1"/>
</dbReference>
<dbReference type="SUPFAM" id="SSF117916">
    <property type="entry name" value="Fe-S cluster assembly (FSCA) domain-like"/>
    <property type="match status" value="1"/>
</dbReference>
<dbReference type="EMBL" id="CBXV010000008">
    <property type="protein sequence ID" value="CDM67017.1"/>
    <property type="molecule type" value="Genomic_DNA"/>
</dbReference>
<dbReference type="PANTHER" id="PTHR11178">
    <property type="entry name" value="IRON-SULFUR CLUSTER SCAFFOLD PROTEIN NFU-RELATED"/>
    <property type="match status" value="1"/>
</dbReference>
<protein>
    <submittedName>
        <fullName evidence="6">Thioredoxin-like protein</fullName>
    </submittedName>
</protein>
<dbReference type="Gene3D" id="3.30.300.130">
    <property type="entry name" value="Fe-S cluster assembly (FSCA)"/>
    <property type="match status" value="1"/>
</dbReference>
<dbReference type="PANTHER" id="PTHR11178:SF51">
    <property type="entry name" value="FE_S BIOGENESIS PROTEIN NFUA"/>
    <property type="match status" value="1"/>
</dbReference>
<dbReference type="Pfam" id="PF00355">
    <property type="entry name" value="Rieske"/>
    <property type="match status" value="1"/>
</dbReference>
<dbReference type="RefSeq" id="WP_041978571.1">
    <property type="nucleotide sequence ID" value="NZ_CBXV010000008.1"/>
</dbReference>
<dbReference type="GO" id="GO:0016226">
    <property type="term" value="P:iron-sulfur cluster assembly"/>
    <property type="evidence" value="ECO:0007669"/>
    <property type="project" value="InterPro"/>
</dbReference>
<evidence type="ECO:0000256" key="1">
    <source>
        <dbReference type="ARBA" id="ARBA00022714"/>
    </source>
</evidence>
<dbReference type="InterPro" id="IPR034904">
    <property type="entry name" value="FSCA_dom_sf"/>
</dbReference>
<reference evidence="6 7" key="1">
    <citation type="submission" date="2013-12" db="EMBL/GenBank/DDBJ databases">
        <authorList>
            <person name="Stott M."/>
        </authorList>
    </citation>
    <scope>NUCLEOTIDE SEQUENCE [LARGE SCALE GENOMIC DNA]</scope>
    <source>
        <strain evidence="6 7">K22</strain>
    </source>
</reference>
<dbReference type="GO" id="GO:0005506">
    <property type="term" value="F:iron ion binding"/>
    <property type="evidence" value="ECO:0007669"/>
    <property type="project" value="InterPro"/>
</dbReference>
<dbReference type="OrthoDB" id="9795104at2"/>
<evidence type="ECO:0000313" key="7">
    <source>
        <dbReference type="Proteomes" id="UP000031518"/>
    </source>
</evidence>
<keyword evidence="7" id="KW-1185">Reference proteome</keyword>
<proteinExistence type="predicted"/>
<keyword evidence="4" id="KW-0411">Iron-sulfur</keyword>
<name>A0A0B6X200_9BACT</name>
<keyword evidence="1" id="KW-0001">2Fe-2S</keyword>
<accession>A0A0B6X200</accession>
<organism evidence="6 7">
    <name type="scientific">Pyrinomonas methylaliphatogenes</name>
    <dbReference type="NCBI Taxonomy" id="454194"/>
    <lineage>
        <taxon>Bacteria</taxon>
        <taxon>Pseudomonadati</taxon>
        <taxon>Acidobacteriota</taxon>
        <taxon>Blastocatellia</taxon>
        <taxon>Blastocatellales</taxon>
        <taxon>Pyrinomonadaceae</taxon>
        <taxon>Pyrinomonas</taxon>
    </lineage>
</organism>
<evidence type="ECO:0000313" key="6">
    <source>
        <dbReference type="EMBL" id="CDM67017.1"/>
    </source>
</evidence>